<dbReference type="PRINTS" id="PR00368">
    <property type="entry name" value="FADPNR"/>
</dbReference>
<dbReference type="InterPro" id="IPR036188">
    <property type="entry name" value="FAD/NAD-bd_sf"/>
</dbReference>
<comment type="similarity">
    <text evidence="2">Belongs to the NADH dehydrogenase family.</text>
</comment>
<keyword evidence="6" id="KW-0812">Transmembrane</keyword>
<reference evidence="9" key="1">
    <citation type="submission" date="2020-05" db="EMBL/GenBank/DDBJ databases">
        <authorList>
            <person name="Chiriac C."/>
            <person name="Salcher M."/>
            <person name="Ghai R."/>
            <person name="Kavagutti S V."/>
        </authorList>
    </citation>
    <scope>NUCLEOTIDE SEQUENCE</scope>
</reference>
<evidence type="ECO:0000259" key="8">
    <source>
        <dbReference type="Pfam" id="PF22366"/>
    </source>
</evidence>
<sequence length="411" mass="45019">MQKTVEKPRVVILGAGFGGLTAAKALADFAQVTLVDRHNFQTFLPLLYQVSTAGLAADHVAHPVRGALRNTGVAFRMGSPISLDHKNKTIKLDSSETIAFDHLVIALGSATADFGVPGVREHALGMKSVHEAITIRAEVMRRFEDLCRFEDETIFSIAVVGGGPTGVEMAGAFAELIRGPLKNDQEHAAAHIDIYLIEAGPRLLPSFSEKSSARTKRDLEKLGVKVRLNTSVAQIKPRLIEVHGGASIPAEVTIWAAGVQGEPAAAQLNIPLINSRIDVDNTLQVKNFPHIWAIGDIAGIKGDDGRFLPMVAPVALQQGKFVAHQIRRVLNSQSLLSFKYRDKGSMATIGRHKAVVEVKRFRLVGVPAWYAWLFLHLFYLLGGRNKIGTMADWTWNYLTFDRGNRHIMDSM</sequence>
<dbReference type="EMBL" id="CAFBMZ010000001">
    <property type="protein sequence ID" value="CAB4914540.1"/>
    <property type="molecule type" value="Genomic_DNA"/>
</dbReference>
<evidence type="ECO:0000256" key="2">
    <source>
        <dbReference type="ARBA" id="ARBA00005272"/>
    </source>
</evidence>
<dbReference type="AlphaFoldDB" id="A0A6J7HE60"/>
<evidence type="ECO:0000256" key="6">
    <source>
        <dbReference type="SAM" id="Phobius"/>
    </source>
</evidence>
<dbReference type="GO" id="GO:0019646">
    <property type="term" value="P:aerobic electron transport chain"/>
    <property type="evidence" value="ECO:0007669"/>
    <property type="project" value="TreeGrafter"/>
</dbReference>
<dbReference type="PANTHER" id="PTHR42913:SF3">
    <property type="entry name" value="64 KDA MITOCHONDRIAL NADH DEHYDROGENASE (EUROFUNG)"/>
    <property type="match status" value="1"/>
</dbReference>
<keyword evidence="3" id="KW-0285">Flavoprotein</keyword>
<keyword evidence="6" id="KW-0472">Membrane</keyword>
<dbReference type="GO" id="GO:0005739">
    <property type="term" value="C:mitochondrion"/>
    <property type="evidence" value="ECO:0007669"/>
    <property type="project" value="UniProtKB-ARBA"/>
</dbReference>
<evidence type="ECO:0000256" key="3">
    <source>
        <dbReference type="ARBA" id="ARBA00022630"/>
    </source>
</evidence>
<evidence type="ECO:0000256" key="1">
    <source>
        <dbReference type="ARBA" id="ARBA00001974"/>
    </source>
</evidence>
<feature type="domain" description="FAD/NAD(P)-binding" evidence="7">
    <location>
        <begin position="9"/>
        <end position="319"/>
    </location>
</feature>
<dbReference type="GO" id="GO:0003955">
    <property type="term" value="F:NAD(P)H dehydrogenase (quinone) activity"/>
    <property type="evidence" value="ECO:0007669"/>
    <property type="project" value="TreeGrafter"/>
</dbReference>
<gene>
    <name evidence="9" type="ORF">UFOPK3684_00012</name>
</gene>
<organism evidence="9">
    <name type="scientific">freshwater metagenome</name>
    <dbReference type="NCBI Taxonomy" id="449393"/>
    <lineage>
        <taxon>unclassified sequences</taxon>
        <taxon>metagenomes</taxon>
        <taxon>ecological metagenomes</taxon>
    </lineage>
</organism>
<keyword evidence="6" id="KW-1133">Transmembrane helix</keyword>
<dbReference type="PRINTS" id="PR00411">
    <property type="entry name" value="PNDRDTASEI"/>
</dbReference>
<dbReference type="InterPro" id="IPR023753">
    <property type="entry name" value="FAD/NAD-binding_dom"/>
</dbReference>
<keyword evidence="4" id="KW-0274">FAD</keyword>
<keyword evidence="5" id="KW-0560">Oxidoreductase</keyword>
<dbReference type="SUPFAM" id="SSF51905">
    <property type="entry name" value="FAD/NAD(P)-binding domain"/>
    <property type="match status" value="1"/>
</dbReference>
<dbReference type="Pfam" id="PF07992">
    <property type="entry name" value="Pyr_redox_2"/>
    <property type="match status" value="1"/>
</dbReference>
<evidence type="ECO:0000313" key="9">
    <source>
        <dbReference type="EMBL" id="CAB4914540.1"/>
    </source>
</evidence>
<comment type="cofactor">
    <cofactor evidence="1">
        <name>FAD</name>
        <dbReference type="ChEBI" id="CHEBI:57692"/>
    </cofactor>
</comment>
<evidence type="ECO:0000256" key="5">
    <source>
        <dbReference type="ARBA" id="ARBA00023002"/>
    </source>
</evidence>
<evidence type="ECO:0000256" key="4">
    <source>
        <dbReference type="ARBA" id="ARBA00022827"/>
    </source>
</evidence>
<dbReference type="PANTHER" id="PTHR42913">
    <property type="entry name" value="APOPTOSIS-INDUCING FACTOR 1"/>
    <property type="match status" value="1"/>
</dbReference>
<dbReference type="Gene3D" id="3.50.50.100">
    <property type="match status" value="1"/>
</dbReference>
<feature type="transmembrane region" description="Helical" evidence="6">
    <location>
        <begin position="361"/>
        <end position="381"/>
    </location>
</feature>
<dbReference type="InterPro" id="IPR051169">
    <property type="entry name" value="NADH-Q_oxidoreductase"/>
</dbReference>
<accession>A0A6J7HE60</accession>
<proteinExistence type="inferred from homology"/>
<dbReference type="InterPro" id="IPR054585">
    <property type="entry name" value="NDH2-like_C"/>
</dbReference>
<dbReference type="Pfam" id="PF22366">
    <property type="entry name" value="NDH2_C"/>
    <property type="match status" value="1"/>
</dbReference>
<evidence type="ECO:0000259" key="7">
    <source>
        <dbReference type="Pfam" id="PF07992"/>
    </source>
</evidence>
<feature type="domain" description="External alternative NADH-ubiquinone oxidoreductase-like C-terminal" evidence="8">
    <location>
        <begin position="343"/>
        <end position="398"/>
    </location>
</feature>
<name>A0A6J7HE60_9ZZZZ</name>
<protein>
    <submittedName>
        <fullName evidence="9">Unannotated protein</fullName>
    </submittedName>
</protein>